<keyword evidence="3" id="KW-0808">Transferase</keyword>
<keyword evidence="2" id="KW-1277">Toxin-antitoxin system</keyword>
<name>A0A947CW20_HYDSH</name>
<dbReference type="InterPro" id="IPR002934">
    <property type="entry name" value="Polymerase_NTP_transf_dom"/>
</dbReference>
<organism evidence="11 12">
    <name type="scientific">Hydrogenibacillus schlegelii</name>
    <name type="common">Bacillus schlegelii</name>
    <dbReference type="NCBI Taxonomy" id="1484"/>
    <lineage>
        <taxon>Bacteria</taxon>
        <taxon>Bacillati</taxon>
        <taxon>Bacillota</taxon>
        <taxon>Bacilli</taxon>
        <taxon>Bacillales</taxon>
        <taxon>Bacillales Family X. Incertae Sedis</taxon>
        <taxon>Hydrogenibacillus</taxon>
    </lineage>
</organism>
<proteinExistence type="inferred from homology"/>
<evidence type="ECO:0000256" key="6">
    <source>
        <dbReference type="ARBA" id="ARBA00022741"/>
    </source>
</evidence>
<dbReference type="SUPFAM" id="SSF81301">
    <property type="entry name" value="Nucleotidyltransferase"/>
    <property type="match status" value="1"/>
</dbReference>
<keyword evidence="8" id="KW-0460">Magnesium</keyword>
<evidence type="ECO:0000313" key="11">
    <source>
        <dbReference type="EMBL" id="MBT9281653.1"/>
    </source>
</evidence>
<dbReference type="PANTHER" id="PTHR33571:SF12">
    <property type="entry name" value="BSL3053 PROTEIN"/>
    <property type="match status" value="1"/>
</dbReference>
<reference evidence="11" key="1">
    <citation type="journal article" date="2021" name="Microbiology">
        <title>Metagenomic Analysis of the Microbial Community in the Underground Coal Fire Area (Kemerovo Region, Russia) Revealed Predominance of Thermophilic Members of the Phyla Deinococcus-thermus, Aquificae, and Firmicutes.</title>
        <authorList>
            <person name="Kadnikov V."/>
            <person name="Mardanov A.V."/>
            <person name="Beletsky A.V."/>
            <person name="Karnachuk O.V."/>
            <person name="Ravin N.V."/>
        </authorList>
    </citation>
    <scope>NUCLEOTIDE SEQUENCE</scope>
    <source>
        <strain evidence="11">RBS10-49</strain>
    </source>
</reference>
<evidence type="ECO:0000256" key="5">
    <source>
        <dbReference type="ARBA" id="ARBA00022723"/>
    </source>
</evidence>
<comment type="cofactor">
    <cofactor evidence="1">
        <name>Mg(2+)</name>
        <dbReference type="ChEBI" id="CHEBI:18420"/>
    </cofactor>
</comment>
<evidence type="ECO:0000313" key="12">
    <source>
        <dbReference type="Proteomes" id="UP000748108"/>
    </source>
</evidence>
<keyword evidence="6" id="KW-0547">Nucleotide-binding</keyword>
<feature type="domain" description="Polymerase nucleotidyl transferase" evidence="10">
    <location>
        <begin position="10"/>
        <end position="82"/>
    </location>
</feature>
<dbReference type="PANTHER" id="PTHR33571">
    <property type="entry name" value="SSL8005 PROTEIN"/>
    <property type="match status" value="1"/>
</dbReference>
<dbReference type="AlphaFoldDB" id="A0A947CW20"/>
<evidence type="ECO:0000256" key="4">
    <source>
        <dbReference type="ARBA" id="ARBA00022695"/>
    </source>
</evidence>
<keyword evidence="4" id="KW-0548">Nucleotidyltransferase</keyword>
<gene>
    <name evidence="11" type="ORF">KM312_03150</name>
</gene>
<dbReference type="Gene3D" id="3.30.460.10">
    <property type="entry name" value="Beta Polymerase, domain 2"/>
    <property type="match status" value="1"/>
</dbReference>
<comment type="similarity">
    <text evidence="9">Belongs to the MntA antitoxin family.</text>
</comment>
<keyword evidence="5" id="KW-0479">Metal-binding</keyword>
<evidence type="ECO:0000256" key="7">
    <source>
        <dbReference type="ARBA" id="ARBA00022840"/>
    </source>
</evidence>
<evidence type="ECO:0000256" key="1">
    <source>
        <dbReference type="ARBA" id="ARBA00001946"/>
    </source>
</evidence>
<dbReference type="GO" id="GO:0046872">
    <property type="term" value="F:metal ion binding"/>
    <property type="evidence" value="ECO:0007669"/>
    <property type="project" value="UniProtKB-KW"/>
</dbReference>
<dbReference type="Proteomes" id="UP000748108">
    <property type="component" value="Unassembled WGS sequence"/>
</dbReference>
<protein>
    <submittedName>
        <fullName evidence="11">Nucleotidyltransferase family protein</fullName>
    </submittedName>
</protein>
<evidence type="ECO:0000256" key="3">
    <source>
        <dbReference type="ARBA" id="ARBA00022679"/>
    </source>
</evidence>
<dbReference type="GO" id="GO:0016779">
    <property type="term" value="F:nucleotidyltransferase activity"/>
    <property type="evidence" value="ECO:0007669"/>
    <property type="project" value="UniProtKB-KW"/>
</dbReference>
<dbReference type="Pfam" id="PF01909">
    <property type="entry name" value="NTP_transf_2"/>
    <property type="match status" value="1"/>
</dbReference>
<evidence type="ECO:0000256" key="2">
    <source>
        <dbReference type="ARBA" id="ARBA00022649"/>
    </source>
</evidence>
<evidence type="ECO:0000256" key="8">
    <source>
        <dbReference type="ARBA" id="ARBA00022842"/>
    </source>
</evidence>
<dbReference type="EMBL" id="JAHHQF010000040">
    <property type="protein sequence ID" value="MBT9281653.1"/>
    <property type="molecule type" value="Genomic_DNA"/>
</dbReference>
<sequence>MNREKIIRTLKEHREVLRGMGVRSIALFGSAARDELGPDSDIDLLVDFSSPPGFDGYMKVKFYLEDVLGRRVDLVMRGALKPWAWEAVRKEAIDVP</sequence>
<evidence type="ECO:0000256" key="9">
    <source>
        <dbReference type="ARBA" id="ARBA00038276"/>
    </source>
</evidence>
<dbReference type="InterPro" id="IPR043519">
    <property type="entry name" value="NT_sf"/>
</dbReference>
<keyword evidence="7" id="KW-0067">ATP-binding</keyword>
<comment type="caution">
    <text evidence="11">The sequence shown here is derived from an EMBL/GenBank/DDBJ whole genome shotgun (WGS) entry which is preliminary data.</text>
</comment>
<evidence type="ECO:0000259" key="10">
    <source>
        <dbReference type="Pfam" id="PF01909"/>
    </source>
</evidence>
<accession>A0A947CW20</accession>
<dbReference type="CDD" id="cd05403">
    <property type="entry name" value="NT_KNTase_like"/>
    <property type="match status" value="1"/>
</dbReference>
<dbReference type="InterPro" id="IPR052038">
    <property type="entry name" value="Type-VII_TA_antitoxin"/>
</dbReference>
<dbReference type="GO" id="GO:0005524">
    <property type="term" value="F:ATP binding"/>
    <property type="evidence" value="ECO:0007669"/>
    <property type="project" value="UniProtKB-KW"/>
</dbReference>